<dbReference type="AlphaFoldDB" id="U2SC82"/>
<dbReference type="EMBL" id="ACVN02000088">
    <property type="protein sequence ID" value="ERK60347.1"/>
    <property type="molecule type" value="Genomic_DNA"/>
</dbReference>
<dbReference type="PROSITE" id="PS52004">
    <property type="entry name" value="KS3_2"/>
    <property type="match status" value="1"/>
</dbReference>
<dbReference type="InterPro" id="IPR014030">
    <property type="entry name" value="Ketoacyl_synth_N"/>
</dbReference>
<evidence type="ECO:0000259" key="4">
    <source>
        <dbReference type="PROSITE" id="PS52004"/>
    </source>
</evidence>
<dbReference type="Proteomes" id="UP000017052">
    <property type="component" value="Unassembled WGS sequence"/>
</dbReference>
<dbReference type="Pfam" id="PF00109">
    <property type="entry name" value="ketoacyl-synt"/>
    <property type="match status" value="1"/>
</dbReference>
<gene>
    <name evidence="5" type="ORF">HMPREF0682_2977</name>
</gene>
<dbReference type="SMART" id="SM00825">
    <property type="entry name" value="PKS_KS"/>
    <property type="match status" value="1"/>
</dbReference>
<feature type="domain" description="Ketosynthase family 3 (KS3)" evidence="4">
    <location>
        <begin position="1"/>
        <end position="421"/>
    </location>
</feature>
<evidence type="ECO:0000256" key="2">
    <source>
        <dbReference type="ARBA" id="ARBA00022679"/>
    </source>
</evidence>
<dbReference type="PANTHER" id="PTHR11712">
    <property type="entry name" value="POLYKETIDE SYNTHASE-RELATED"/>
    <property type="match status" value="1"/>
</dbReference>
<dbReference type="GO" id="GO:0004315">
    <property type="term" value="F:3-oxoacyl-[acyl-carrier-protein] synthase activity"/>
    <property type="evidence" value="ECO:0007669"/>
    <property type="project" value="TreeGrafter"/>
</dbReference>
<evidence type="ECO:0000256" key="3">
    <source>
        <dbReference type="RuleBase" id="RU003694"/>
    </source>
</evidence>
<dbReference type="PANTHER" id="PTHR11712:SF336">
    <property type="entry name" value="3-OXOACYL-[ACYL-CARRIER-PROTEIN] SYNTHASE, MITOCHONDRIAL"/>
    <property type="match status" value="1"/>
</dbReference>
<comment type="similarity">
    <text evidence="1 3">Belongs to the thiolase-like superfamily. Beta-ketoacyl-ACP synthases family.</text>
</comment>
<protein>
    <submittedName>
        <fullName evidence="5">Beta-ketoacyl synthase, N-terminal domain protein</fullName>
    </submittedName>
</protein>
<organism evidence="5 6">
    <name type="scientific">Propionibacterium acidifaciens F0233</name>
    <dbReference type="NCBI Taxonomy" id="553198"/>
    <lineage>
        <taxon>Bacteria</taxon>
        <taxon>Bacillati</taxon>
        <taxon>Actinomycetota</taxon>
        <taxon>Actinomycetes</taxon>
        <taxon>Propionibacteriales</taxon>
        <taxon>Propionibacteriaceae</taxon>
        <taxon>Propionibacterium</taxon>
    </lineage>
</organism>
<comment type="caution">
    <text evidence="5">The sequence shown here is derived from an EMBL/GenBank/DDBJ whole genome shotgun (WGS) entry which is preliminary data.</text>
</comment>
<keyword evidence="6" id="KW-1185">Reference proteome</keyword>
<dbReference type="InterPro" id="IPR020841">
    <property type="entry name" value="PKS_Beta-ketoAc_synthase_dom"/>
</dbReference>
<dbReference type="GeneID" id="95361007"/>
<evidence type="ECO:0000313" key="6">
    <source>
        <dbReference type="Proteomes" id="UP000017052"/>
    </source>
</evidence>
<name>U2SC82_9ACTN</name>
<reference evidence="5" key="1">
    <citation type="submission" date="2013-08" db="EMBL/GenBank/DDBJ databases">
        <authorList>
            <person name="Durkin A.S."/>
            <person name="Haft D.R."/>
            <person name="McCorrison J."/>
            <person name="Torralba M."/>
            <person name="Gillis M."/>
            <person name="Haft D.H."/>
            <person name="Methe B."/>
            <person name="Sutton G."/>
            <person name="Nelson K.E."/>
        </authorList>
    </citation>
    <scope>NUCLEOTIDE SEQUENCE [LARGE SCALE GENOMIC DNA]</scope>
    <source>
        <strain evidence="5">F0233</strain>
    </source>
</reference>
<dbReference type="InterPro" id="IPR016039">
    <property type="entry name" value="Thiolase-like"/>
</dbReference>
<accession>U2SC82</accession>
<dbReference type="CDD" id="cd00834">
    <property type="entry name" value="KAS_I_II"/>
    <property type="match status" value="1"/>
</dbReference>
<dbReference type="GO" id="GO:0005829">
    <property type="term" value="C:cytosol"/>
    <property type="evidence" value="ECO:0007669"/>
    <property type="project" value="TreeGrafter"/>
</dbReference>
<keyword evidence="2 3" id="KW-0808">Transferase</keyword>
<dbReference type="Pfam" id="PF02801">
    <property type="entry name" value="Ketoacyl-synt_C"/>
    <property type="match status" value="1"/>
</dbReference>
<dbReference type="SUPFAM" id="SSF53901">
    <property type="entry name" value="Thiolase-like"/>
    <property type="match status" value="2"/>
</dbReference>
<sequence length="423" mass="43884">MTGVVVTGIGAVSPAGVGIIPLWKAVSSGRSLLKGMMDSANEAVLGGFEFGSVAIGEVPDLEKHLDSLPREVRRLDRFVQLAVLAASEAVQDSGLENKMLSDARAGIAFATAICGTTTLEREFVRVTGSGMNPVDPNAVSHDLYLAAMSNTPAIVLSAMLGTQGPVLALSTGCVGGIDAVGAACAAIEDGEADVMIAGASEAPITPITIASFEIINCLSRRTQGPPSTASRPFDAERDGFVLAEGSGFLVLESADHARARGARPYMRIGGFALASNARHMTALEAGGRDLARAMGFAVDRSGVDPRDIEHVSAHGSSTIQNDRCETTAIKKTLGDHAYEVPVTSVKSMIGHPLSAASTIELVVCAKSFQEDFLSPTANYEAFDPECDLNYVPGSGVEWLGRSVLKQASGFGGLHAAMTLHAIG</sequence>
<dbReference type="GO" id="GO:0006633">
    <property type="term" value="P:fatty acid biosynthetic process"/>
    <property type="evidence" value="ECO:0007669"/>
    <property type="project" value="TreeGrafter"/>
</dbReference>
<dbReference type="InterPro" id="IPR014031">
    <property type="entry name" value="Ketoacyl_synth_C"/>
</dbReference>
<evidence type="ECO:0000313" key="5">
    <source>
        <dbReference type="EMBL" id="ERK60347.1"/>
    </source>
</evidence>
<evidence type="ECO:0000256" key="1">
    <source>
        <dbReference type="ARBA" id="ARBA00008467"/>
    </source>
</evidence>
<proteinExistence type="inferred from homology"/>
<dbReference type="RefSeq" id="WP_021796846.1">
    <property type="nucleotide sequence ID" value="NZ_ACVN02000088.1"/>
</dbReference>
<dbReference type="InterPro" id="IPR000794">
    <property type="entry name" value="Beta-ketoacyl_synthase"/>
</dbReference>
<dbReference type="Gene3D" id="3.40.47.10">
    <property type="match status" value="2"/>
</dbReference>
<dbReference type="OrthoDB" id="9808669at2"/>